<dbReference type="NCBIfam" id="TIGR01445">
    <property type="entry name" value="intein_Nterm"/>
    <property type="match status" value="1"/>
</dbReference>
<dbReference type="Pfam" id="PF23545">
    <property type="entry name" value="Zn_ribbon_HMPTM"/>
    <property type="match status" value="1"/>
</dbReference>
<dbReference type="NCBIfam" id="NF045702">
    <property type="entry name" value="rSAM_GDGT_ether"/>
    <property type="match status" value="1"/>
</dbReference>
<dbReference type="GO" id="GO:0046872">
    <property type="term" value="F:metal ion binding"/>
    <property type="evidence" value="ECO:0007669"/>
    <property type="project" value="UniProtKB-KW"/>
</dbReference>
<evidence type="ECO:0000256" key="4">
    <source>
        <dbReference type="ARBA" id="ARBA00022723"/>
    </source>
</evidence>
<dbReference type="InterPro" id="IPR013785">
    <property type="entry name" value="Aldolase_TIM"/>
</dbReference>
<keyword evidence="3" id="KW-0949">S-adenosyl-L-methionine</keyword>
<dbReference type="NCBIfam" id="NF045703">
    <property type="entry name" value="rSAM_Tes_intein"/>
    <property type="match status" value="1"/>
</dbReference>
<dbReference type="InterPro" id="IPR034474">
    <property type="entry name" value="Methyltransferase_Class_D"/>
</dbReference>
<dbReference type="PROSITE" id="PS50819">
    <property type="entry name" value="INTEIN_ENDONUCLEASE"/>
    <property type="match status" value="1"/>
</dbReference>
<dbReference type="Gene3D" id="3.20.20.70">
    <property type="entry name" value="Aldolase class I"/>
    <property type="match status" value="1"/>
</dbReference>
<dbReference type="PANTHER" id="PTHR43306:SF1">
    <property type="entry name" value="7,8-DIHYDRO-6-HYDROXYMETHYLPTERIN DIMETHYLTRANSFERASE"/>
    <property type="match status" value="1"/>
</dbReference>
<feature type="domain" description="DOD-type homing endonuclease" evidence="9">
    <location>
        <begin position="371"/>
        <end position="505"/>
    </location>
</feature>
<evidence type="ECO:0000256" key="8">
    <source>
        <dbReference type="ARBA" id="ARBA00023014"/>
    </source>
</evidence>
<dbReference type="PANTHER" id="PTHR43306">
    <property type="entry name" value="7,8-DIHYDRO-6-HYDROXYMETHYLPTERIN DIMETHYLTRANSFERASE"/>
    <property type="match status" value="1"/>
</dbReference>
<keyword evidence="8" id="KW-0411">Iron-sulfur</keyword>
<dbReference type="CDD" id="cd01335">
    <property type="entry name" value="Radical_SAM"/>
    <property type="match status" value="1"/>
</dbReference>
<dbReference type="SUPFAM" id="SSF51294">
    <property type="entry name" value="Hedgehog/intein (Hint) domain"/>
    <property type="match status" value="1"/>
</dbReference>
<dbReference type="InterPro" id="IPR058240">
    <property type="entry name" value="rSAM_sf"/>
</dbReference>
<gene>
    <name evidence="11" type="ORF">FH039_00005</name>
</gene>
<dbReference type="GO" id="GO:0004519">
    <property type="term" value="F:endonuclease activity"/>
    <property type="evidence" value="ECO:0007669"/>
    <property type="project" value="InterPro"/>
</dbReference>
<dbReference type="Pfam" id="PF14890">
    <property type="entry name" value="Intein_splicing"/>
    <property type="match status" value="1"/>
</dbReference>
<dbReference type="Pfam" id="PF14528">
    <property type="entry name" value="LAGLIDADG_3"/>
    <property type="match status" value="1"/>
</dbReference>
<dbReference type="InterPro" id="IPR000385">
    <property type="entry name" value="MoaA_NifB_PqqE_Fe-S-bd_CS"/>
</dbReference>
<dbReference type="NCBIfam" id="TIGR01443">
    <property type="entry name" value="intein_Cterm"/>
    <property type="match status" value="1"/>
</dbReference>
<dbReference type="GO" id="GO:0008168">
    <property type="term" value="F:methyltransferase activity"/>
    <property type="evidence" value="ECO:0007669"/>
    <property type="project" value="InterPro"/>
</dbReference>
<evidence type="ECO:0000256" key="6">
    <source>
        <dbReference type="ARBA" id="ARBA00023000"/>
    </source>
</evidence>
<dbReference type="InterPro" id="IPR003586">
    <property type="entry name" value="Hint_dom_C"/>
</dbReference>
<evidence type="ECO:0000256" key="1">
    <source>
        <dbReference type="ARBA" id="ARBA00001966"/>
    </source>
</evidence>
<proteinExistence type="predicted"/>
<keyword evidence="5" id="KW-0068">Autocatalytic cleavage</keyword>
<evidence type="ECO:0000313" key="11">
    <source>
        <dbReference type="EMBL" id="QDA30322.1"/>
    </source>
</evidence>
<evidence type="ECO:0000259" key="9">
    <source>
        <dbReference type="PROSITE" id="PS50819"/>
    </source>
</evidence>
<keyword evidence="6" id="KW-0651">Protein splicing</keyword>
<dbReference type="Proteomes" id="UP000306007">
    <property type="component" value="Chromosome"/>
</dbReference>
<dbReference type="GO" id="GO:0016539">
    <property type="term" value="P:intein-mediated protein splicing"/>
    <property type="evidence" value="ECO:0007669"/>
    <property type="project" value="InterPro"/>
</dbReference>
<name>A0A4Y5SJD8_9EURY</name>
<evidence type="ECO:0000259" key="10">
    <source>
        <dbReference type="PROSITE" id="PS51918"/>
    </source>
</evidence>
<dbReference type="PROSITE" id="PS50817">
    <property type="entry name" value="INTEIN_N_TER"/>
    <property type="match status" value="1"/>
</dbReference>
<dbReference type="InterPro" id="IPR030934">
    <property type="entry name" value="Intein_C"/>
</dbReference>
<dbReference type="PROSITE" id="PS51918">
    <property type="entry name" value="RADICAL_SAM"/>
    <property type="match status" value="1"/>
</dbReference>
<dbReference type="Gene3D" id="2.170.16.10">
    <property type="entry name" value="Hedgehog/Intein (Hint) domain"/>
    <property type="match status" value="1"/>
</dbReference>
<dbReference type="PROSITE" id="PS01305">
    <property type="entry name" value="MOAA_NIFB_PQQE"/>
    <property type="match status" value="1"/>
</dbReference>
<dbReference type="GO" id="GO:0051539">
    <property type="term" value="F:4 iron, 4 sulfur cluster binding"/>
    <property type="evidence" value="ECO:0007669"/>
    <property type="project" value="UniProtKB-KW"/>
</dbReference>
<dbReference type="CDD" id="cd00081">
    <property type="entry name" value="Hint"/>
    <property type="match status" value="2"/>
</dbReference>
<keyword evidence="2" id="KW-0004">4Fe-4S</keyword>
<organism evidence="11 12">
    <name type="scientific">Thermococcus indicus</name>
    <dbReference type="NCBI Taxonomy" id="2586643"/>
    <lineage>
        <taxon>Archaea</taxon>
        <taxon>Methanobacteriati</taxon>
        <taxon>Methanobacteriota</taxon>
        <taxon>Thermococci</taxon>
        <taxon>Thermococcales</taxon>
        <taxon>Thermococcaceae</taxon>
        <taxon>Thermococcus</taxon>
    </lineage>
</organism>
<dbReference type="InterPro" id="IPR003587">
    <property type="entry name" value="Hint_dom_N"/>
</dbReference>
<dbReference type="InterPro" id="IPR004042">
    <property type="entry name" value="Intein_endonuc_central"/>
</dbReference>
<dbReference type="PRINTS" id="PR00379">
    <property type="entry name" value="INTEIN"/>
</dbReference>
<dbReference type="KEGG" id="tic:FH039_00005"/>
<dbReference type="InterPro" id="IPR034471">
    <property type="entry name" value="GDGT/MA_synthase"/>
</dbReference>
<dbReference type="InterPro" id="IPR036844">
    <property type="entry name" value="Hint_dom_sf"/>
</dbReference>
<dbReference type="InterPro" id="IPR007197">
    <property type="entry name" value="rSAM"/>
</dbReference>
<dbReference type="Gene3D" id="3.10.28.10">
    <property type="entry name" value="Homing endonucleases"/>
    <property type="match status" value="1"/>
</dbReference>
<dbReference type="Pfam" id="PF04055">
    <property type="entry name" value="Radical_SAM"/>
    <property type="match status" value="1"/>
</dbReference>
<evidence type="ECO:0000313" key="12">
    <source>
        <dbReference type="Proteomes" id="UP000306007"/>
    </source>
</evidence>
<dbReference type="InterPro" id="IPR004860">
    <property type="entry name" value="LAGLIDADG_dom"/>
</dbReference>
<accession>A0A4Y5SJD8</accession>
<dbReference type="InterPro" id="IPR027434">
    <property type="entry name" value="Homing_endonucl"/>
</dbReference>
<dbReference type="PROSITE" id="PS50818">
    <property type="entry name" value="INTEIN_C_TER"/>
    <property type="match status" value="1"/>
</dbReference>
<dbReference type="InterPro" id="IPR056488">
    <property type="entry name" value="Zn_ribbon_HMPTM"/>
</dbReference>
<dbReference type="GeneID" id="40473519"/>
<keyword evidence="4" id="KW-0479">Metal-binding</keyword>
<keyword evidence="7" id="KW-0408">Iron</keyword>
<protein>
    <submittedName>
        <fullName evidence="11">Radical SAM protein</fullName>
    </submittedName>
</protein>
<sequence>MAESVGEVPSGEKEFAESTRRIRDIIEFPEINEEEFERMLKSASRAYGGPLPHRTYSLCPETRRVVPALVWENDGKVWITKRCPEGMITDVYYESVDQYYRFQKWKFDFKLMSTNVENTGVNCPFDCGLCARHRSHTNLLNIVLTNRCNLSCWYCLPRDEEVLFRINGETVIARMEDVSKLINFEHRVEIDGFSGEYGTPDFLEVLTFRDGRAEWTKVTKFLRRKHEGKVYRIRTHTGRTLRTTPEHKFLVYSNGGFVKKRADELSPGDELVLLWNFDAKDEVEEIDLIEAFKELPEEEKGKVYVRGIKDLDLSPLKAKYGERIYQWKGQDSMPLKAFYELGVGGTFRLGRDATSHEIPSRLKITPEFAKLIGYFIADGHYTDKDLRITVAHEDVEREIIGIIESLGLPHSTLEWEGKAKQIVIGSRLMRLVFKHALGIPEKAENKRLPKNFLRLPFDAKVALLSGLFNGDGYVVRGKKHLNIGYASVSRGLIRDILYLLASLGVFARVYTVPKERMKGANHDLYKLYIAGQDMVKLVEMLELREGHRERLGDVGERKPARIDRVGDFFIDTVEAIETEEYSGYVYDLEVDAEEHAFIAGDGMLISNCFFYAKEGQPIYEPTLEQIRMMLRNAKRQHPVGANAIQLTGGEPTLREDLIEIIKIAKEEGYDHVQLNTDGIKLAFEPELVKKIREAGVNTLYMSYDGMTPQTNWKNHWEVPLILENVRKVGGPGIVLVPTTIRNVNDHELGAIINFGLNHIDIIRGVNFQPISLVGRVPRKERQRFRITIPGAIERIEEQTNGAIAMDDWYPIPIAGHIARFFEAFTGSRYYMTSHYCCGAATYVFLDRENKKVVPISRFLDVEGFVEYLESKAEEIENWKTMGRFQKLKLGAEIFMKFRSFYDDRYAPKGIKVLDLIKNAFMYGNYDALGKFHTNALFLGMMHFMDEYNYDVERVERCVIHYAMPDGRTVPFCTFNVIPELYRDKVQAQFSYTWEEWKKLHPDWEYHRDKYIRTKEFVERMKNSELYRKTYIDIEDYFGLNTR</sequence>
<evidence type="ECO:0000256" key="3">
    <source>
        <dbReference type="ARBA" id="ARBA00022691"/>
    </source>
</evidence>
<evidence type="ECO:0000256" key="5">
    <source>
        <dbReference type="ARBA" id="ARBA00022813"/>
    </source>
</evidence>
<dbReference type="SUPFAM" id="SSF55608">
    <property type="entry name" value="Homing endonucleases"/>
    <property type="match status" value="2"/>
</dbReference>
<dbReference type="InterPro" id="IPR006142">
    <property type="entry name" value="INTEIN"/>
</dbReference>
<comment type="cofactor">
    <cofactor evidence="1">
        <name>[4Fe-4S] cluster</name>
        <dbReference type="ChEBI" id="CHEBI:49883"/>
    </cofactor>
</comment>
<evidence type="ECO:0000256" key="7">
    <source>
        <dbReference type="ARBA" id="ARBA00023004"/>
    </source>
</evidence>
<dbReference type="SMART" id="SM00306">
    <property type="entry name" value="HintN"/>
    <property type="match status" value="1"/>
</dbReference>
<dbReference type="InterPro" id="IPR006141">
    <property type="entry name" value="Intein_N"/>
</dbReference>
<dbReference type="SUPFAM" id="SSF102114">
    <property type="entry name" value="Radical SAM enzymes"/>
    <property type="match status" value="2"/>
</dbReference>
<dbReference type="EMBL" id="CP040846">
    <property type="protein sequence ID" value="QDA30322.1"/>
    <property type="molecule type" value="Genomic_DNA"/>
</dbReference>
<keyword evidence="12" id="KW-1185">Reference proteome</keyword>
<dbReference type="AlphaFoldDB" id="A0A4Y5SJD8"/>
<dbReference type="RefSeq" id="WP_139679721.1">
    <property type="nucleotide sequence ID" value="NZ_CP040846.1"/>
</dbReference>
<dbReference type="SMART" id="SM00305">
    <property type="entry name" value="HintC"/>
    <property type="match status" value="1"/>
</dbReference>
<evidence type="ECO:0000256" key="2">
    <source>
        <dbReference type="ARBA" id="ARBA00022485"/>
    </source>
</evidence>
<reference evidence="11 12" key="1">
    <citation type="submission" date="2019-06" db="EMBL/GenBank/DDBJ databases">
        <title>Thermococcus indicus sp. nov., a Fe(III)-reducing hyperthermophilic archaeon isolated from the Onnuri vent field of the Central Indian Ocean ridge.</title>
        <authorList>
            <person name="Lim J.K."/>
            <person name="Kim Y.J."/>
            <person name="Kwon K.K."/>
        </authorList>
    </citation>
    <scope>NUCLEOTIDE SEQUENCE [LARGE SCALE GENOMIC DNA]</scope>
    <source>
        <strain evidence="11 12">IOH1</strain>
    </source>
</reference>
<feature type="domain" description="Radical SAM core" evidence="10">
    <location>
        <begin position="590"/>
        <end position="798"/>
    </location>
</feature>
<dbReference type="OrthoDB" id="49555at2157"/>